<dbReference type="RefSeq" id="WP_148579642.1">
    <property type="nucleotide sequence ID" value="NZ_JAVEUW010000004.1"/>
</dbReference>
<organism evidence="1 2">
    <name type="scientific">Zoogloea oleivorans</name>
    <dbReference type="NCBI Taxonomy" id="1552750"/>
    <lineage>
        <taxon>Bacteria</taxon>
        <taxon>Pseudomonadati</taxon>
        <taxon>Pseudomonadota</taxon>
        <taxon>Betaproteobacteria</taxon>
        <taxon>Rhodocyclales</taxon>
        <taxon>Zoogloeaceae</taxon>
        <taxon>Zoogloea</taxon>
    </lineage>
</organism>
<keyword evidence="2" id="KW-1185">Reference proteome</keyword>
<dbReference type="InterPro" id="IPR029014">
    <property type="entry name" value="NiFe-Hase_large"/>
</dbReference>
<reference evidence="1 2" key="1">
    <citation type="submission" date="2019-01" db="EMBL/GenBank/DDBJ databases">
        <title>Zoogloea oleivorans genome sequencing and assembly.</title>
        <authorList>
            <person name="Tancsics A."/>
            <person name="Farkas M."/>
            <person name="Kriszt B."/>
            <person name="Maroti G."/>
            <person name="Horvath B."/>
        </authorList>
    </citation>
    <scope>NUCLEOTIDE SEQUENCE [LARGE SCALE GENOMIC DNA]</scope>
    <source>
        <strain evidence="1 2">Buc</strain>
    </source>
</reference>
<dbReference type="OrthoDB" id="9157196at2"/>
<dbReference type="AlphaFoldDB" id="A0A6C2CPG1"/>
<evidence type="ECO:0008006" key="3">
    <source>
        <dbReference type="Google" id="ProtNLM"/>
    </source>
</evidence>
<proteinExistence type="predicted"/>
<sequence>MSTPGRLTLAGGLSVSARWKDGVLDNWQVCLVRPPVARALVGLAPSEALARLPLYFSLCGQAQREAGRLALEAAGYAEDEPVASWLLWAECLHEHLWRLLLDWPQTFGEPPQSAAFAAWRAARGQGRPVLLDATTRLIDDVLLGRSGAGLVARGLIRLQAEDDSAPLCAGLEVRLAAVVAAAQALAADAAYPHGETGEPAQGCGEAWIHTARGALHHGVQLLRGSVAGWQVEAPTDRNFLDEKGIVRRLPASLGSPALARRAVERAILVLDPCVPFSVEISNA</sequence>
<evidence type="ECO:0000313" key="1">
    <source>
        <dbReference type="EMBL" id="TYC55950.1"/>
    </source>
</evidence>
<comment type="caution">
    <text evidence="1">The sequence shown here is derived from an EMBL/GenBank/DDBJ whole genome shotgun (WGS) entry which is preliminary data.</text>
</comment>
<evidence type="ECO:0000313" key="2">
    <source>
        <dbReference type="Proteomes" id="UP000389128"/>
    </source>
</evidence>
<dbReference type="Proteomes" id="UP000389128">
    <property type="component" value="Unassembled WGS sequence"/>
</dbReference>
<dbReference type="SUPFAM" id="SSF56762">
    <property type="entry name" value="HydB/Nqo4-like"/>
    <property type="match status" value="1"/>
</dbReference>
<dbReference type="Gene3D" id="1.10.645.10">
    <property type="entry name" value="Cytochrome-c3 Hydrogenase, chain B"/>
    <property type="match status" value="1"/>
</dbReference>
<protein>
    <recommendedName>
        <fullName evidence="3">Hydrogenase expression/formation protein HupK</fullName>
    </recommendedName>
</protein>
<accession>A0A6C2CPG1</accession>
<name>A0A6C2CPG1_9RHOO</name>
<dbReference type="EMBL" id="SDKK01000012">
    <property type="protein sequence ID" value="TYC55950.1"/>
    <property type="molecule type" value="Genomic_DNA"/>
</dbReference>
<gene>
    <name evidence="1" type="ORF">ETQ85_13710</name>
</gene>